<keyword evidence="4" id="KW-1185">Reference proteome</keyword>
<evidence type="ECO:0000313" key="4">
    <source>
        <dbReference type="Proteomes" id="UP000011680"/>
    </source>
</evidence>
<dbReference type="InterPro" id="IPR055706">
    <property type="entry name" value="Slg1/2_DUF7282"/>
</dbReference>
<feature type="domain" description="DUF7282" evidence="2">
    <location>
        <begin position="424"/>
        <end position="533"/>
    </location>
</feature>
<dbReference type="Pfam" id="PF23951">
    <property type="entry name" value="DUF7282"/>
    <property type="match status" value="1"/>
</dbReference>
<dbReference type="EMBL" id="AOMF01000165">
    <property type="protein sequence ID" value="EMA51520.1"/>
    <property type="molecule type" value="Genomic_DNA"/>
</dbReference>
<evidence type="ECO:0000259" key="2">
    <source>
        <dbReference type="Pfam" id="PF23951"/>
    </source>
</evidence>
<sequence>MNNRVVIWLVVGGLVLSTVGVGAFVSTNGENGIHRDNESQSSETKPMSIENVSVLDRTNDRLRLAISFRGAFDREQLSDSLVDAVDDAAIRASSLEIASVENHVATVVVATGGDASSQAAASRIEQLLQQANRTQPSGDERTSESSDPNATYYQLDFVRGDPIENLRGPEGTYTNGNLIRFAHGSAMDGITRRSEGELTTNRTLARCVESREIAVDDGIAHVTFSVAEGCGPLELTLASYTKPGPVWSPETEPLQEFVGADTRTFESGGSYTLRVDLPPSSDTAATETADQTDTTSTPSTTETEPVTATASATAVSEQTATATDIPERTARSTVTSESATAPTETSNPTETATLTPESTGTETSPSEPSPAPTSTPTATPTSTTTSTSTATPTPTPTSTATSTPTATPTPTPTETPGTPDDEQPSITFRNQPSQDGSSVEVMAATVDDENGGFVAIYNASSFDEIDDTPIGISKLGTGTTENVMIDVDPQLDSVQTLTAVLIDDTDGDGQYSQEIDMAALGANGEPVSESARVVVLVQETPTSTETTTPTSTPTTDDETPLPSGPATTNAAAANRPSDTETTGSSTESTTVNSSSTVTNTTVEPSISG</sequence>
<dbReference type="RefSeq" id="WP_007741644.1">
    <property type="nucleotide sequence ID" value="NZ_AOMF01000165.1"/>
</dbReference>
<dbReference type="STRING" id="1227457.C451_14685"/>
<feature type="compositionally biased region" description="Polar residues" evidence="1">
    <location>
        <begin position="424"/>
        <end position="437"/>
    </location>
</feature>
<comment type="caution">
    <text evidence="3">The sequence shown here is derived from an EMBL/GenBank/DDBJ whole genome shotgun (WGS) entry which is preliminary data.</text>
</comment>
<name>M0N4D2_9EURY</name>
<dbReference type="AlphaFoldDB" id="M0N4D2"/>
<keyword evidence="3" id="KW-0401">Integrin</keyword>
<feature type="compositionally biased region" description="Low complexity" evidence="1">
    <location>
        <begin position="540"/>
        <end position="554"/>
    </location>
</feature>
<feature type="compositionally biased region" description="Low complexity" evidence="1">
    <location>
        <begin position="566"/>
        <end position="608"/>
    </location>
</feature>
<dbReference type="Proteomes" id="UP000011680">
    <property type="component" value="Unassembled WGS sequence"/>
</dbReference>
<organism evidence="3 4">
    <name type="scientific">Halococcus thailandensis JCM 13552</name>
    <dbReference type="NCBI Taxonomy" id="1227457"/>
    <lineage>
        <taxon>Archaea</taxon>
        <taxon>Methanobacteriati</taxon>
        <taxon>Methanobacteriota</taxon>
        <taxon>Stenosarchaea group</taxon>
        <taxon>Halobacteria</taxon>
        <taxon>Halobacteriales</taxon>
        <taxon>Halococcaceae</taxon>
        <taxon>Halococcus</taxon>
    </lineage>
</organism>
<gene>
    <name evidence="3" type="ORF">C451_14685</name>
</gene>
<feature type="region of interest" description="Disordered" evidence="1">
    <location>
        <begin position="131"/>
        <end position="151"/>
    </location>
</feature>
<feature type="compositionally biased region" description="Low complexity" evidence="1">
    <location>
        <begin position="374"/>
        <end position="406"/>
    </location>
</feature>
<feature type="compositionally biased region" description="Low complexity" evidence="1">
    <location>
        <begin position="332"/>
        <end position="366"/>
    </location>
</feature>
<dbReference type="OrthoDB" id="214970at2157"/>
<dbReference type="GO" id="GO:0007229">
    <property type="term" value="P:integrin-mediated signaling pathway"/>
    <property type="evidence" value="ECO:0007669"/>
    <property type="project" value="UniProtKB-KW"/>
</dbReference>
<evidence type="ECO:0000256" key="1">
    <source>
        <dbReference type="SAM" id="MobiDB-lite"/>
    </source>
</evidence>
<reference evidence="3 4" key="1">
    <citation type="journal article" date="2014" name="PLoS Genet.">
        <title>Phylogenetically driven sequencing of extremely halophilic archaea reveals strategies for static and dynamic osmo-response.</title>
        <authorList>
            <person name="Becker E.A."/>
            <person name="Seitzer P.M."/>
            <person name="Tritt A."/>
            <person name="Larsen D."/>
            <person name="Krusor M."/>
            <person name="Yao A.I."/>
            <person name="Wu D."/>
            <person name="Madern D."/>
            <person name="Eisen J.A."/>
            <person name="Darling A.E."/>
            <person name="Facciotti M.T."/>
        </authorList>
    </citation>
    <scope>NUCLEOTIDE SEQUENCE [LARGE SCALE GENOMIC DNA]</scope>
    <source>
        <strain evidence="3 4">JCM 13552</strain>
    </source>
</reference>
<protein>
    <submittedName>
        <fullName evidence="3">Alpha beta-propellor repeat-containing integrin</fullName>
    </submittedName>
</protein>
<evidence type="ECO:0000313" key="3">
    <source>
        <dbReference type="EMBL" id="EMA51520.1"/>
    </source>
</evidence>
<accession>M0N4D2</accession>
<proteinExistence type="predicted"/>
<dbReference type="PATRIC" id="fig|1227457.3.peg.2825"/>
<feature type="compositionally biased region" description="Low complexity" evidence="1">
    <location>
        <begin position="278"/>
        <end position="323"/>
    </location>
</feature>
<feature type="region of interest" description="Disordered" evidence="1">
    <location>
        <begin position="539"/>
        <end position="608"/>
    </location>
</feature>
<feature type="region of interest" description="Disordered" evidence="1">
    <location>
        <begin position="269"/>
        <end position="438"/>
    </location>
</feature>